<feature type="non-terminal residue" evidence="1">
    <location>
        <position position="1"/>
    </location>
</feature>
<accession>A0A4Y2VEM2</accession>
<sequence>ELLLYAEQDRGGERQGFEFETPIHLRLAVFVGVLSIKSYIGAKRSPAPVVKKHGEGGASSVLVFL</sequence>
<dbReference type="EMBL" id="BGPR01045845">
    <property type="protein sequence ID" value="GBO22784.1"/>
    <property type="molecule type" value="Genomic_DNA"/>
</dbReference>
<dbReference type="Proteomes" id="UP000499080">
    <property type="component" value="Unassembled WGS sequence"/>
</dbReference>
<name>A0A4Y2VEM2_ARAVE</name>
<proteinExistence type="predicted"/>
<dbReference type="AlphaFoldDB" id="A0A4Y2VEM2"/>
<gene>
    <name evidence="1" type="ORF">AVEN_256262_1</name>
</gene>
<organism evidence="1 2">
    <name type="scientific">Araneus ventricosus</name>
    <name type="common">Orbweaver spider</name>
    <name type="synonym">Epeira ventricosa</name>
    <dbReference type="NCBI Taxonomy" id="182803"/>
    <lineage>
        <taxon>Eukaryota</taxon>
        <taxon>Metazoa</taxon>
        <taxon>Ecdysozoa</taxon>
        <taxon>Arthropoda</taxon>
        <taxon>Chelicerata</taxon>
        <taxon>Arachnida</taxon>
        <taxon>Araneae</taxon>
        <taxon>Araneomorphae</taxon>
        <taxon>Entelegynae</taxon>
        <taxon>Araneoidea</taxon>
        <taxon>Araneidae</taxon>
        <taxon>Araneus</taxon>
    </lineage>
</organism>
<protein>
    <submittedName>
        <fullName evidence="1">Uncharacterized protein</fullName>
    </submittedName>
</protein>
<keyword evidence="2" id="KW-1185">Reference proteome</keyword>
<reference evidence="1 2" key="1">
    <citation type="journal article" date="2019" name="Sci. Rep.">
        <title>Orb-weaving spider Araneus ventricosus genome elucidates the spidroin gene catalogue.</title>
        <authorList>
            <person name="Kono N."/>
            <person name="Nakamura H."/>
            <person name="Ohtoshi R."/>
            <person name="Moran D.A.P."/>
            <person name="Shinohara A."/>
            <person name="Yoshida Y."/>
            <person name="Fujiwara M."/>
            <person name="Mori M."/>
            <person name="Tomita M."/>
            <person name="Arakawa K."/>
        </authorList>
    </citation>
    <scope>NUCLEOTIDE SEQUENCE [LARGE SCALE GENOMIC DNA]</scope>
</reference>
<evidence type="ECO:0000313" key="2">
    <source>
        <dbReference type="Proteomes" id="UP000499080"/>
    </source>
</evidence>
<evidence type="ECO:0000313" key="1">
    <source>
        <dbReference type="EMBL" id="GBO22784.1"/>
    </source>
</evidence>
<comment type="caution">
    <text evidence="1">The sequence shown here is derived from an EMBL/GenBank/DDBJ whole genome shotgun (WGS) entry which is preliminary data.</text>
</comment>